<dbReference type="GO" id="GO:0015074">
    <property type="term" value="P:DNA integration"/>
    <property type="evidence" value="ECO:0007669"/>
    <property type="project" value="InterPro"/>
</dbReference>
<dbReference type="InterPro" id="IPR036397">
    <property type="entry name" value="RNaseH_sf"/>
</dbReference>
<gene>
    <name evidence="3" type="ORF">Tci_601774</name>
</gene>
<evidence type="ECO:0000259" key="2">
    <source>
        <dbReference type="PROSITE" id="PS50994"/>
    </source>
</evidence>
<organism evidence="3">
    <name type="scientific">Tanacetum cinerariifolium</name>
    <name type="common">Dalmatian daisy</name>
    <name type="synonym">Chrysanthemum cinerariifolium</name>
    <dbReference type="NCBI Taxonomy" id="118510"/>
    <lineage>
        <taxon>Eukaryota</taxon>
        <taxon>Viridiplantae</taxon>
        <taxon>Streptophyta</taxon>
        <taxon>Embryophyta</taxon>
        <taxon>Tracheophyta</taxon>
        <taxon>Spermatophyta</taxon>
        <taxon>Magnoliopsida</taxon>
        <taxon>eudicotyledons</taxon>
        <taxon>Gunneridae</taxon>
        <taxon>Pentapetalae</taxon>
        <taxon>asterids</taxon>
        <taxon>campanulids</taxon>
        <taxon>Asterales</taxon>
        <taxon>Asteraceae</taxon>
        <taxon>Asteroideae</taxon>
        <taxon>Anthemideae</taxon>
        <taxon>Anthemidinae</taxon>
        <taxon>Tanacetum</taxon>
    </lineage>
</organism>
<dbReference type="EMBL" id="BKCJ010400327">
    <property type="protein sequence ID" value="GFA29802.1"/>
    <property type="molecule type" value="Genomic_DNA"/>
</dbReference>
<accession>A0A699JEU4</accession>
<feature type="domain" description="Integrase catalytic" evidence="2">
    <location>
        <begin position="209"/>
        <end position="388"/>
    </location>
</feature>
<dbReference type="Pfam" id="PF00665">
    <property type="entry name" value="rve"/>
    <property type="match status" value="1"/>
</dbReference>
<dbReference type="AlphaFoldDB" id="A0A699JEU4"/>
<dbReference type="Gene3D" id="3.30.420.10">
    <property type="entry name" value="Ribonuclease H-like superfamily/Ribonuclease H"/>
    <property type="match status" value="1"/>
</dbReference>
<evidence type="ECO:0000256" key="1">
    <source>
        <dbReference type="SAM" id="MobiDB-lite"/>
    </source>
</evidence>
<protein>
    <recommendedName>
        <fullName evidence="2">Integrase catalytic domain-containing protein</fullName>
    </recommendedName>
</protein>
<name>A0A699JEU4_TANCI</name>
<evidence type="ECO:0000313" key="3">
    <source>
        <dbReference type="EMBL" id="GFA29802.1"/>
    </source>
</evidence>
<dbReference type="GO" id="GO:0003676">
    <property type="term" value="F:nucleic acid binding"/>
    <property type="evidence" value="ECO:0007669"/>
    <property type="project" value="InterPro"/>
</dbReference>
<reference evidence="3" key="1">
    <citation type="journal article" date="2019" name="Sci. Rep.">
        <title>Draft genome of Tanacetum cinerariifolium, the natural source of mosquito coil.</title>
        <authorList>
            <person name="Yamashiro T."/>
            <person name="Shiraishi A."/>
            <person name="Satake H."/>
            <person name="Nakayama K."/>
        </authorList>
    </citation>
    <scope>NUCLEOTIDE SEQUENCE</scope>
</reference>
<dbReference type="SUPFAM" id="SSF53098">
    <property type="entry name" value="Ribonuclease H-like"/>
    <property type="match status" value="1"/>
</dbReference>
<dbReference type="InterPro" id="IPR012337">
    <property type="entry name" value="RNaseH-like_sf"/>
</dbReference>
<sequence>MRSVSMLVNTQDRKAVEIYDLVDALHSCKQALGKSVSAHVFEMKGYMDQLHVLGKSYENDMAIKLINRSLSKDFGDFVRNFNMHCVEKTGFKEERKLSYGEQYLQVGNGAQVAVEAIGVFDLVLPSGLVLKLNICYYAPSIVRGVVSLSCLLDLEFNHTIASNGISVSLNGLFYFSVVSVNGVFEIDMNNNVSKNNNNSIFSINKKRKLDLDSSYLWHCRLAHIGKTCMQKLQHVCGPLRHVSRKGASYFLTFTDDFSRYGYVYLLKHKHEVFKNFKVFKSIVELQVGKKIKALRSDRGGQYLSQEFKDYLSKNGIVQHLTSPYTPQQNGVSERRNHTLLDMVRSMFNLTTLLLSFWDYALESAVRILNMVPTKKVDKTPYEIWHGKAPNLSYLKGWGCYYFYFPPENKVIVARYENFLERDLISQKFSGRDNDLEDDHMDTLPSENTSEIPVESEGLGSPPELIPVESESLDTLPS</sequence>
<dbReference type="InterPro" id="IPR001584">
    <property type="entry name" value="Integrase_cat-core"/>
</dbReference>
<dbReference type="PROSITE" id="PS50994">
    <property type="entry name" value="INTEGRASE"/>
    <property type="match status" value="1"/>
</dbReference>
<dbReference type="PANTHER" id="PTHR42648:SF27">
    <property type="entry name" value="RNA-DIRECTED DNA POLYMERASE"/>
    <property type="match status" value="1"/>
</dbReference>
<feature type="region of interest" description="Disordered" evidence="1">
    <location>
        <begin position="430"/>
        <end position="477"/>
    </location>
</feature>
<proteinExistence type="predicted"/>
<dbReference type="InterPro" id="IPR039537">
    <property type="entry name" value="Retrotran_Ty1/copia-like"/>
</dbReference>
<dbReference type="PANTHER" id="PTHR42648">
    <property type="entry name" value="TRANSPOSASE, PUTATIVE-RELATED"/>
    <property type="match status" value="1"/>
</dbReference>
<comment type="caution">
    <text evidence="3">The sequence shown here is derived from an EMBL/GenBank/DDBJ whole genome shotgun (WGS) entry which is preliminary data.</text>
</comment>